<dbReference type="SMART" id="SM00567">
    <property type="entry name" value="EZ_HEAT"/>
    <property type="match status" value="3"/>
</dbReference>
<evidence type="ECO:0000313" key="7">
    <source>
        <dbReference type="Proteomes" id="UP000317624"/>
    </source>
</evidence>
<dbReference type="PANTHER" id="PTHR45625:SF4">
    <property type="entry name" value="PEPTIDYLPROLYL ISOMERASE DOMAIN AND WD REPEAT-CONTAINING PROTEIN 1"/>
    <property type="match status" value="1"/>
</dbReference>
<evidence type="ECO:0000259" key="5">
    <source>
        <dbReference type="PROSITE" id="PS50072"/>
    </source>
</evidence>
<dbReference type="AlphaFoldDB" id="A0A558BMN8"/>
<comment type="similarity">
    <text evidence="1">Belongs to the cyclophilin-type PPIase family.</text>
</comment>
<dbReference type="EMBL" id="VMRJ01000006">
    <property type="protein sequence ID" value="TVT37753.1"/>
    <property type="molecule type" value="Genomic_DNA"/>
</dbReference>
<dbReference type="PRINTS" id="PR00153">
    <property type="entry name" value="CSAPPISMRASE"/>
</dbReference>
<dbReference type="PANTHER" id="PTHR45625">
    <property type="entry name" value="PEPTIDYL-PROLYL CIS-TRANS ISOMERASE-RELATED"/>
    <property type="match status" value="1"/>
</dbReference>
<protein>
    <recommendedName>
        <fullName evidence="2">peptidylprolyl isomerase</fullName>
        <ecNumber evidence="2">5.2.1.8</ecNumber>
    </recommendedName>
</protein>
<dbReference type="InterPro" id="IPR044666">
    <property type="entry name" value="Cyclophilin_A-like"/>
</dbReference>
<dbReference type="InterPro" id="IPR021133">
    <property type="entry name" value="HEAT_type_2"/>
</dbReference>
<accession>A0A558BMN8</accession>
<feature type="domain" description="PPIase cyclophilin-type" evidence="5">
    <location>
        <begin position="599"/>
        <end position="716"/>
    </location>
</feature>
<evidence type="ECO:0000256" key="1">
    <source>
        <dbReference type="ARBA" id="ARBA00007365"/>
    </source>
</evidence>
<dbReference type="GO" id="GO:0006457">
    <property type="term" value="P:protein folding"/>
    <property type="evidence" value="ECO:0007669"/>
    <property type="project" value="InterPro"/>
</dbReference>
<dbReference type="GO" id="GO:0003755">
    <property type="term" value="F:peptidyl-prolyl cis-trans isomerase activity"/>
    <property type="evidence" value="ECO:0007669"/>
    <property type="project" value="UniProtKB-KW"/>
</dbReference>
<dbReference type="InterPro" id="IPR002130">
    <property type="entry name" value="Cyclophilin-type_PPIase_dom"/>
</dbReference>
<reference evidence="6 7" key="1">
    <citation type="submission" date="2019-07" db="EMBL/GenBank/DDBJ databases">
        <title>Hymenobacter sp. straun FUR1 Genome sequencing and assembly.</title>
        <authorList>
            <person name="Chhetri G."/>
        </authorList>
    </citation>
    <scope>NUCLEOTIDE SEQUENCE [LARGE SCALE GENOMIC DNA]</scope>
    <source>
        <strain evidence="6 7">Fur1</strain>
    </source>
</reference>
<dbReference type="Gene3D" id="2.40.100.10">
    <property type="entry name" value="Cyclophilin-like"/>
    <property type="match status" value="1"/>
</dbReference>
<gene>
    <name evidence="6" type="ORF">FNT36_21520</name>
</gene>
<name>A0A558BMN8_9BACT</name>
<dbReference type="EC" id="5.2.1.8" evidence="2"/>
<dbReference type="InterPro" id="IPR004155">
    <property type="entry name" value="PBS_lyase_HEAT"/>
</dbReference>
<evidence type="ECO:0000256" key="2">
    <source>
        <dbReference type="ARBA" id="ARBA00013194"/>
    </source>
</evidence>
<dbReference type="PROSITE" id="PS50077">
    <property type="entry name" value="HEAT_REPEAT"/>
    <property type="match status" value="1"/>
</dbReference>
<dbReference type="Proteomes" id="UP000317624">
    <property type="component" value="Unassembled WGS sequence"/>
</dbReference>
<dbReference type="Pfam" id="PF13646">
    <property type="entry name" value="HEAT_2"/>
    <property type="match status" value="2"/>
</dbReference>
<dbReference type="Gene3D" id="1.25.10.10">
    <property type="entry name" value="Leucine-rich Repeat Variant"/>
    <property type="match status" value="2"/>
</dbReference>
<proteinExistence type="inferred from homology"/>
<organism evidence="6 7">
    <name type="scientific">Hymenobacter setariae</name>
    <dbReference type="NCBI Taxonomy" id="2594794"/>
    <lineage>
        <taxon>Bacteria</taxon>
        <taxon>Pseudomonadati</taxon>
        <taxon>Bacteroidota</taxon>
        <taxon>Cytophagia</taxon>
        <taxon>Cytophagales</taxon>
        <taxon>Hymenobacteraceae</taxon>
        <taxon>Hymenobacter</taxon>
    </lineage>
</organism>
<dbReference type="PROSITE" id="PS50072">
    <property type="entry name" value="CSA_PPIASE_2"/>
    <property type="match status" value="1"/>
</dbReference>
<keyword evidence="4" id="KW-0413">Isomerase</keyword>
<comment type="caution">
    <text evidence="6">The sequence shown here is derived from an EMBL/GenBank/DDBJ whole genome shotgun (WGS) entry which is preliminary data.</text>
</comment>
<evidence type="ECO:0000313" key="6">
    <source>
        <dbReference type="EMBL" id="TVT37753.1"/>
    </source>
</evidence>
<dbReference type="PROSITE" id="PS00170">
    <property type="entry name" value="CSA_PPIASE_1"/>
    <property type="match status" value="1"/>
</dbReference>
<dbReference type="InterPro" id="IPR029000">
    <property type="entry name" value="Cyclophilin-like_dom_sf"/>
</dbReference>
<keyword evidence="7" id="KW-1185">Reference proteome</keyword>
<sequence>MRSCCGEGMEKQKRGIIKNDYKGRTAHEALRPACDRMSSSRSYLQLHLVPAMRSFYFFLLGLPLLTQAAAPPAHPYADATRRRIATAQDERKTAELLPFLTNKNPVYRAAAAEALGSVQDAKAVPALLPLLRDAAPAVRRAAAYALGQTGDSTAVPALGQRLAQPEADALARRATFEALGRCVTKRSVSQLWTIRVPGPDSAAAPGRAWGLYRAALRGLVPAEAVSQASKLLGQKNQVLAARTGASAAFTRMRGQDSTLARVALPVLLKGLSSDPNYFVRANCATALGRVARPVAYDALATAARFDTDHRVRIGALRVLHNALKFNAMSPSATRLSIAQHAAVTRGLLMPQKVLGNELNSTLAQESLVAAEWFLRAKPDSAFNQAFPNLLKLATDNKHFRARATLLQAALRHAPAAQRPAIADSIRGRYQRTPNQYEKAALLTALGEDPAQFDFIAKQASLTTGPPVVPGTALGALVAMRGSKSFPTARQADFTVALRHALAGGDEAQLSTAAEAMADSKLVPAPQPEDLAALRQARDKLALPREIEPWIALQQALDKLEKAATPTPIPRGTAGQHPIDWAVVQRVPVGQRVRLATTQGVVELELKVVESPGAVASFVTLVQQHFYDGLYFHRVVPNFVVQGGDPRGDGSGSTPYTLRSELAQLTYGAGAVGLASAGKDTESCQFFITHLPTPHLDGRYPIFAQVVRGLDVVQRLDIGDRITAVTLLPAAALPREK</sequence>
<dbReference type="Pfam" id="PF00160">
    <property type="entry name" value="Pro_isomerase"/>
    <property type="match status" value="1"/>
</dbReference>
<dbReference type="InterPro" id="IPR011989">
    <property type="entry name" value="ARM-like"/>
</dbReference>
<dbReference type="SUPFAM" id="SSF48371">
    <property type="entry name" value="ARM repeat"/>
    <property type="match status" value="1"/>
</dbReference>
<keyword evidence="3" id="KW-0697">Rotamase</keyword>
<dbReference type="CDD" id="cd00317">
    <property type="entry name" value="cyclophilin"/>
    <property type="match status" value="1"/>
</dbReference>
<dbReference type="OrthoDB" id="9807797at2"/>
<evidence type="ECO:0000256" key="4">
    <source>
        <dbReference type="ARBA" id="ARBA00023235"/>
    </source>
</evidence>
<dbReference type="InterPro" id="IPR020892">
    <property type="entry name" value="Cyclophilin-type_PPIase_CS"/>
</dbReference>
<dbReference type="InterPro" id="IPR016024">
    <property type="entry name" value="ARM-type_fold"/>
</dbReference>
<dbReference type="SUPFAM" id="SSF50891">
    <property type="entry name" value="Cyclophilin-like"/>
    <property type="match status" value="1"/>
</dbReference>
<evidence type="ECO:0000256" key="3">
    <source>
        <dbReference type="ARBA" id="ARBA00023110"/>
    </source>
</evidence>